<reference evidence="2" key="1">
    <citation type="journal article" date="2023" name="Science">
        <title>Genome structures resolve the early diversification of teleost fishes.</title>
        <authorList>
            <person name="Parey E."/>
            <person name="Louis A."/>
            <person name="Montfort J."/>
            <person name="Bouchez O."/>
            <person name="Roques C."/>
            <person name="Iampietro C."/>
            <person name="Lluch J."/>
            <person name="Castinel A."/>
            <person name="Donnadieu C."/>
            <person name="Desvignes T."/>
            <person name="Floi Bucao C."/>
            <person name="Jouanno E."/>
            <person name="Wen M."/>
            <person name="Mejri S."/>
            <person name="Dirks R."/>
            <person name="Jansen H."/>
            <person name="Henkel C."/>
            <person name="Chen W.J."/>
            <person name="Zahm M."/>
            <person name="Cabau C."/>
            <person name="Klopp C."/>
            <person name="Thompson A.W."/>
            <person name="Robinson-Rechavi M."/>
            <person name="Braasch I."/>
            <person name="Lecointre G."/>
            <person name="Bobe J."/>
            <person name="Postlethwait J.H."/>
            <person name="Berthelot C."/>
            <person name="Roest Crollius H."/>
            <person name="Guiguen Y."/>
        </authorList>
    </citation>
    <scope>NUCLEOTIDE SEQUENCE</scope>
    <source>
        <strain evidence="2">WJC10195</strain>
    </source>
</reference>
<gene>
    <name evidence="2" type="ORF">SKAU_G00351640</name>
</gene>
<organism evidence="2 3">
    <name type="scientific">Synaphobranchus kaupii</name>
    <name type="common">Kaup's arrowtooth eel</name>
    <dbReference type="NCBI Taxonomy" id="118154"/>
    <lineage>
        <taxon>Eukaryota</taxon>
        <taxon>Metazoa</taxon>
        <taxon>Chordata</taxon>
        <taxon>Craniata</taxon>
        <taxon>Vertebrata</taxon>
        <taxon>Euteleostomi</taxon>
        <taxon>Actinopterygii</taxon>
        <taxon>Neopterygii</taxon>
        <taxon>Teleostei</taxon>
        <taxon>Anguilliformes</taxon>
        <taxon>Synaphobranchidae</taxon>
        <taxon>Synaphobranchus</taxon>
    </lineage>
</organism>
<dbReference type="Proteomes" id="UP001152622">
    <property type="component" value="Chromosome 16"/>
</dbReference>
<dbReference type="AlphaFoldDB" id="A0A9Q1II80"/>
<sequence>MRSRRRKGRFGPYPRWMRPAVWQGGAERRERRGDHQAALGFLLEKETRAVAGRYLQKLEVRGEKGEELTAPSPPTAGVNSPPASTTSDILYKPGPGDKRASLLMLLILTEHIIKTESCLPFRGSVRKDRLRALGKGG</sequence>
<dbReference type="EMBL" id="JAINUF010000016">
    <property type="protein sequence ID" value="KAJ8340531.1"/>
    <property type="molecule type" value="Genomic_DNA"/>
</dbReference>
<keyword evidence="3" id="KW-1185">Reference proteome</keyword>
<evidence type="ECO:0000313" key="3">
    <source>
        <dbReference type="Proteomes" id="UP001152622"/>
    </source>
</evidence>
<proteinExistence type="predicted"/>
<comment type="caution">
    <text evidence="2">The sequence shown here is derived from an EMBL/GenBank/DDBJ whole genome shotgun (WGS) entry which is preliminary data.</text>
</comment>
<name>A0A9Q1II80_SYNKA</name>
<accession>A0A9Q1II80</accession>
<protein>
    <submittedName>
        <fullName evidence="2">Uncharacterized protein</fullName>
    </submittedName>
</protein>
<feature type="region of interest" description="Disordered" evidence="1">
    <location>
        <begin position="61"/>
        <end position="93"/>
    </location>
</feature>
<evidence type="ECO:0000313" key="2">
    <source>
        <dbReference type="EMBL" id="KAJ8340531.1"/>
    </source>
</evidence>
<feature type="compositionally biased region" description="Polar residues" evidence="1">
    <location>
        <begin position="77"/>
        <end position="88"/>
    </location>
</feature>
<evidence type="ECO:0000256" key="1">
    <source>
        <dbReference type="SAM" id="MobiDB-lite"/>
    </source>
</evidence>